<evidence type="ECO:0000313" key="4">
    <source>
        <dbReference type="Proteomes" id="UP000559626"/>
    </source>
</evidence>
<proteinExistence type="predicted"/>
<sequence length="390" mass="43282">MKKLWLCLGLAACLLGPAAPAARAWGIFGHRVITQVAVYELPASLQSFYFRHLSELVRQSSLPPADDQENRRHFIKLDHYSETNPFAKVPRDYDEAVTKFSADTLRKYGTLPWAIMEVKDRLVKAWQEGDSTTIVRASAELSSYAADAFSPLRTTTNYDGQLTNQPGMLALWENQLPERYLTTYKLDGETAKPLKDPLAETWAALQYSYGFLTATFDLETKVSHGFTPQTKFAYAHKFGRTQRRYSDAFADAYNKEVGGMVDYRLKTAAPFVAALWLTAWQEAGRPDVSKLMSRPTAEEKARLAIDLKGFRANTLAPERLLLAQQPEQKVRAADDIRAADGEMVAPPPPEPTAPADAPSPAPIEKVKVKVKPAAAPPAKTKAKPAPTGWE</sequence>
<comment type="caution">
    <text evidence="3">The sequence shown here is derived from an EMBL/GenBank/DDBJ whole genome shotgun (WGS) entry which is preliminary data.</text>
</comment>
<dbReference type="SUPFAM" id="SSF48537">
    <property type="entry name" value="Phospholipase C/P1 nuclease"/>
    <property type="match status" value="1"/>
</dbReference>
<keyword evidence="4" id="KW-1185">Reference proteome</keyword>
<reference evidence="3 4" key="1">
    <citation type="submission" date="2020-04" db="EMBL/GenBank/DDBJ databases">
        <title>Hymenobacter polaris sp. nov., isolated from Arctic soil.</title>
        <authorList>
            <person name="Dahal R.H."/>
        </authorList>
    </citation>
    <scope>NUCLEOTIDE SEQUENCE [LARGE SCALE GENOMIC DNA]</scope>
    <source>
        <strain evidence="3 4">RP-2-7</strain>
    </source>
</reference>
<feature type="signal peptide" evidence="2">
    <location>
        <begin position="1"/>
        <end position="21"/>
    </location>
</feature>
<evidence type="ECO:0000256" key="1">
    <source>
        <dbReference type="SAM" id="MobiDB-lite"/>
    </source>
</evidence>
<evidence type="ECO:0000256" key="2">
    <source>
        <dbReference type="SAM" id="SignalP"/>
    </source>
</evidence>
<dbReference type="RefSeq" id="WP_169530072.1">
    <property type="nucleotide sequence ID" value="NZ_JABBGH010000001.1"/>
</dbReference>
<feature type="region of interest" description="Disordered" evidence="1">
    <location>
        <begin position="338"/>
        <end position="390"/>
    </location>
</feature>
<dbReference type="Gene3D" id="1.10.575.10">
    <property type="entry name" value="P1 Nuclease"/>
    <property type="match status" value="1"/>
</dbReference>
<dbReference type="GO" id="GO:0016788">
    <property type="term" value="F:hydrolase activity, acting on ester bonds"/>
    <property type="evidence" value="ECO:0007669"/>
    <property type="project" value="InterPro"/>
</dbReference>
<protein>
    <recommendedName>
        <fullName evidence="5">S1/P1 Nuclease</fullName>
    </recommendedName>
</protein>
<feature type="chain" id="PRO_5031189623" description="S1/P1 Nuclease" evidence="2">
    <location>
        <begin position="22"/>
        <end position="390"/>
    </location>
</feature>
<name>A0A7Y0ACF6_9BACT</name>
<dbReference type="Proteomes" id="UP000559626">
    <property type="component" value="Unassembled WGS sequence"/>
</dbReference>
<dbReference type="AlphaFoldDB" id="A0A7Y0ACF6"/>
<feature type="compositionally biased region" description="Low complexity" evidence="1">
    <location>
        <begin position="371"/>
        <end position="390"/>
    </location>
</feature>
<evidence type="ECO:0008006" key="5">
    <source>
        <dbReference type="Google" id="ProtNLM"/>
    </source>
</evidence>
<evidence type="ECO:0000313" key="3">
    <source>
        <dbReference type="EMBL" id="NML64794.1"/>
    </source>
</evidence>
<gene>
    <name evidence="3" type="ORF">HHL22_06210</name>
</gene>
<accession>A0A7Y0ACF6</accession>
<organism evidence="3 4">
    <name type="scientific">Hymenobacter polaris</name>
    <dbReference type="NCBI Taxonomy" id="2682546"/>
    <lineage>
        <taxon>Bacteria</taxon>
        <taxon>Pseudomonadati</taxon>
        <taxon>Bacteroidota</taxon>
        <taxon>Cytophagia</taxon>
        <taxon>Cytophagales</taxon>
        <taxon>Hymenobacteraceae</taxon>
        <taxon>Hymenobacter</taxon>
    </lineage>
</organism>
<feature type="compositionally biased region" description="Pro residues" evidence="1">
    <location>
        <begin position="345"/>
        <end position="361"/>
    </location>
</feature>
<dbReference type="InterPro" id="IPR008947">
    <property type="entry name" value="PLipase_C/P1_nuclease_dom_sf"/>
</dbReference>
<dbReference type="EMBL" id="JABBGH010000001">
    <property type="protein sequence ID" value="NML64794.1"/>
    <property type="molecule type" value="Genomic_DNA"/>
</dbReference>
<keyword evidence="2" id="KW-0732">Signal</keyword>